<name>A0A9E7G7D6_9LILI</name>
<dbReference type="AlphaFoldDB" id="A0A9E7G7D6"/>
<reference evidence="1" key="1">
    <citation type="submission" date="2022-05" db="EMBL/GenBank/DDBJ databases">
        <title>The Musa troglodytarum L. genome provides insights into the mechanism of non-climacteric behaviour and enrichment of carotenoids.</title>
        <authorList>
            <person name="Wang J."/>
        </authorList>
    </citation>
    <scope>NUCLEOTIDE SEQUENCE</scope>
    <source>
        <tissue evidence="1">Leaf</tissue>
    </source>
</reference>
<sequence>MYQWYLLPVFNPEALKHQDQQMPRPVVAGRYQSQVAKSNLLLSTTALPKDEQSSNKMEVIDPKKHRLLFSVSLYKLVG</sequence>
<proteinExistence type="predicted"/>
<accession>A0A9E7G7D6</accession>
<evidence type="ECO:0000313" key="1">
    <source>
        <dbReference type="EMBL" id="URE07227.1"/>
    </source>
</evidence>
<dbReference type="EMBL" id="CP097507">
    <property type="protein sequence ID" value="URE07227.1"/>
    <property type="molecule type" value="Genomic_DNA"/>
</dbReference>
<dbReference type="OrthoDB" id="504708at2759"/>
<protein>
    <submittedName>
        <fullName evidence="1">Potassium transporter</fullName>
    </submittedName>
</protein>
<organism evidence="1 2">
    <name type="scientific">Musa troglodytarum</name>
    <name type="common">fe'i banana</name>
    <dbReference type="NCBI Taxonomy" id="320322"/>
    <lineage>
        <taxon>Eukaryota</taxon>
        <taxon>Viridiplantae</taxon>
        <taxon>Streptophyta</taxon>
        <taxon>Embryophyta</taxon>
        <taxon>Tracheophyta</taxon>
        <taxon>Spermatophyta</taxon>
        <taxon>Magnoliopsida</taxon>
        <taxon>Liliopsida</taxon>
        <taxon>Zingiberales</taxon>
        <taxon>Musaceae</taxon>
        <taxon>Musa</taxon>
    </lineage>
</organism>
<evidence type="ECO:0000313" key="2">
    <source>
        <dbReference type="Proteomes" id="UP001055439"/>
    </source>
</evidence>
<keyword evidence="2" id="KW-1185">Reference proteome</keyword>
<gene>
    <name evidence="1" type="ORF">MUK42_19135</name>
</gene>
<dbReference type="Proteomes" id="UP001055439">
    <property type="component" value="Chromosome 5"/>
</dbReference>